<name>A0ABM8GBT1_9MICO</name>
<organism evidence="5 6">
    <name type="scientific">Naasia aerilata</name>
    <dbReference type="NCBI Taxonomy" id="1162966"/>
    <lineage>
        <taxon>Bacteria</taxon>
        <taxon>Bacillati</taxon>
        <taxon>Actinomycetota</taxon>
        <taxon>Actinomycetes</taxon>
        <taxon>Micrococcales</taxon>
        <taxon>Microbacteriaceae</taxon>
        <taxon>Naasia</taxon>
    </lineage>
</organism>
<evidence type="ECO:0000256" key="3">
    <source>
        <dbReference type="ARBA" id="ARBA00022777"/>
    </source>
</evidence>
<dbReference type="Gene3D" id="3.30.420.40">
    <property type="match status" value="1"/>
</dbReference>
<dbReference type="InterPro" id="IPR043129">
    <property type="entry name" value="ATPase_NBD"/>
</dbReference>
<keyword evidence="6" id="KW-1185">Reference proteome</keyword>
<dbReference type="InterPro" id="IPR050406">
    <property type="entry name" value="FGGY_Carb_Kinase"/>
</dbReference>
<feature type="domain" description="Carbohydrate kinase FGGY C-terminal" evidence="4">
    <location>
        <begin position="33"/>
        <end position="185"/>
    </location>
</feature>
<keyword evidence="2" id="KW-0808">Transferase</keyword>
<dbReference type="Proteomes" id="UP001321498">
    <property type="component" value="Chromosome"/>
</dbReference>
<protein>
    <recommendedName>
        <fullName evidence="4">Carbohydrate kinase FGGY C-terminal domain-containing protein</fullName>
    </recommendedName>
</protein>
<accession>A0ABM8GBT1</accession>
<dbReference type="PANTHER" id="PTHR43095">
    <property type="entry name" value="SUGAR KINASE"/>
    <property type="match status" value="1"/>
</dbReference>
<gene>
    <name evidence="5" type="ORF">GCM10025866_16030</name>
</gene>
<dbReference type="InterPro" id="IPR018485">
    <property type="entry name" value="FGGY_C"/>
</dbReference>
<evidence type="ECO:0000256" key="2">
    <source>
        <dbReference type="ARBA" id="ARBA00022679"/>
    </source>
</evidence>
<dbReference type="Pfam" id="PF02782">
    <property type="entry name" value="FGGY_C"/>
    <property type="match status" value="1"/>
</dbReference>
<keyword evidence="3" id="KW-0418">Kinase</keyword>
<dbReference type="PANTHER" id="PTHR43095:SF2">
    <property type="entry name" value="GLUCONOKINASE"/>
    <property type="match status" value="1"/>
</dbReference>
<proteinExistence type="inferred from homology"/>
<dbReference type="EMBL" id="AP027731">
    <property type="protein sequence ID" value="BDZ45694.1"/>
    <property type="molecule type" value="Genomic_DNA"/>
</dbReference>
<dbReference type="SUPFAM" id="SSF53067">
    <property type="entry name" value="Actin-like ATPase domain"/>
    <property type="match status" value="1"/>
</dbReference>
<evidence type="ECO:0000256" key="1">
    <source>
        <dbReference type="ARBA" id="ARBA00009156"/>
    </source>
</evidence>
<evidence type="ECO:0000313" key="5">
    <source>
        <dbReference type="EMBL" id="BDZ45694.1"/>
    </source>
</evidence>
<sequence>MRVLGDAPDPAIVRPTGMSITRTVTGAPSLLAGSANAGAFVRWWFAHRIGARDTADVLAEIAELGPEPSGLTVLPYLAGRQTPRPDRRVDVRLLDEDGREVDAKARAIPLLARAMLEGTALHARWMLDEQSRIAGPPAGPLRILGGPGGGNRPWMDIKAQVYPMNARLTTASEPVASGAALLAASRAGRLPGEAPVLAGVTLSREPGDPYRKMYERFVAAAAGSPDGEGE</sequence>
<comment type="similarity">
    <text evidence="1">Belongs to the FGGY kinase family.</text>
</comment>
<evidence type="ECO:0000259" key="4">
    <source>
        <dbReference type="Pfam" id="PF02782"/>
    </source>
</evidence>
<evidence type="ECO:0000313" key="6">
    <source>
        <dbReference type="Proteomes" id="UP001321498"/>
    </source>
</evidence>
<reference evidence="6" key="1">
    <citation type="journal article" date="2019" name="Int. J. Syst. Evol. Microbiol.">
        <title>The Global Catalogue of Microorganisms (GCM) 10K type strain sequencing project: providing services to taxonomists for standard genome sequencing and annotation.</title>
        <authorList>
            <consortium name="The Broad Institute Genomics Platform"/>
            <consortium name="The Broad Institute Genome Sequencing Center for Infectious Disease"/>
            <person name="Wu L."/>
            <person name="Ma J."/>
        </authorList>
    </citation>
    <scope>NUCLEOTIDE SEQUENCE [LARGE SCALE GENOMIC DNA]</scope>
    <source>
        <strain evidence="6">NBRC 108725</strain>
    </source>
</reference>